<evidence type="ECO:0000313" key="6">
    <source>
        <dbReference type="EMBL" id="KAK3098667.1"/>
    </source>
</evidence>
<comment type="caution">
    <text evidence="6">The sequence shown here is derived from an EMBL/GenBank/DDBJ whole genome shotgun (WGS) entry which is preliminary data.</text>
</comment>
<reference evidence="6" key="1">
    <citation type="submission" date="2019-08" db="EMBL/GenBank/DDBJ databases">
        <title>The improved chromosome-level genome for the pearl oyster Pinctada fucata martensii using PacBio sequencing and Hi-C.</title>
        <authorList>
            <person name="Zheng Z."/>
        </authorList>
    </citation>
    <scope>NUCLEOTIDE SEQUENCE</scope>
    <source>
        <strain evidence="6">ZZ-2019</strain>
        <tissue evidence="6">Adductor muscle</tissue>
    </source>
</reference>
<keyword evidence="4 5" id="KW-0472">Membrane</keyword>
<dbReference type="PANTHER" id="PTHR11003">
    <property type="entry name" value="POTASSIUM CHANNEL, SUBFAMILY K"/>
    <property type="match status" value="1"/>
</dbReference>
<dbReference type="PANTHER" id="PTHR11003:SF334">
    <property type="entry name" value="FI03418P"/>
    <property type="match status" value="1"/>
</dbReference>
<proteinExistence type="predicted"/>
<evidence type="ECO:0000256" key="3">
    <source>
        <dbReference type="ARBA" id="ARBA00022989"/>
    </source>
</evidence>
<dbReference type="Proteomes" id="UP001186944">
    <property type="component" value="Unassembled WGS sequence"/>
</dbReference>
<dbReference type="EMBL" id="VSWD01000007">
    <property type="protein sequence ID" value="KAK3098667.1"/>
    <property type="molecule type" value="Genomic_DNA"/>
</dbReference>
<evidence type="ECO:0000256" key="1">
    <source>
        <dbReference type="ARBA" id="ARBA00004141"/>
    </source>
</evidence>
<evidence type="ECO:0000313" key="7">
    <source>
        <dbReference type="Proteomes" id="UP001186944"/>
    </source>
</evidence>
<protein>
    <submittedName>
        <fullName evidence="6">Uncharacterized protein</fullName>
    </submittedName>
</protein>
<dbReference type="SUPFAM" id="SSF81324">
    <property type="entry name" value="Voltage-gated potassium channels"/>
    <property type="match status" value="1"/>
</dbReference>
<evidence type="ECO:0000256" key="4">
    <source>
        <dbReference type="ARBA" id="ARBA00023136"/>
    </source>
</evidence>
<keyword evidence="7" id="KW-1185">Reference proteome</keyword>
<dbReference type="GO" id="GO:0005886">
    <property type="term" value="C:plasma membrane"/>
    <property type="evidence" value="ECO:0007669"/>
    <property type="project" value="TreeGrafter"/>
</dbReference>
<gene>
    <name evidence="6" type="ORF">FSP39_021775</name>
</gene>
<organism evidence="6 7">
    <name type="scientific">Pinctada imbricata</name>
    <name type="common">Atlantic pearl-oyster</name>
    <name type="synonym">Pinctada martensii</name>
    <dbReference type="NCBI Taxonomy" id="66713"/>
    <lineage>
        <taxon>Eukaryota</taxon>
        <taxon>Metazoa</taxon>
        <taxon>Spiralia</taxon>
        <taxon>Lophotrochozoa</taxon>
        <taxon>Mollusca</taxon>
        <taxon>Bivalvia</taxon>
        <taxon>Autobranchia</taxon>
        <taxon>Pteriomorphia</taxon>
        <taxon>Pterioida</taxon>
        <taxon>Pterioidea</taxon>
        <taxon>Pteriidae</taxon>
        <taxon>Pinctada</taxon>
    </lineage>
</organism>
<comment type="subcellular location">
    <subcellularLocation>
        <location evidence="1">Membrane</location>
        <topology evidence="1">Multi-pass membrane protein</topology>
    </subcellularLocation>
</comment>
<dbReference type="Gene3D" id="1.10.287.70">
    <property type="match status" value="1"/>
</dbReference>
<evidence type="ECO:0000256" key="2">
    <source>
        <dbReference type="ARBA" id="ARBA00022692"/>
    </source>
</evidence>
<accession>A0AA89C2F6</accession>
<dbReference type="GO" id="GO:0030322">
    <property type="term" value="P:stabilization of membrane potential"/>
    <property type="evidence" value="ECO:0007669"/>
    <property type="project" value="TreeGrafter"/>
</dbReference>
<dbReference type="AlphaFoldDB" id="A0AA89C2F6"/>
<sequence length="161" mass="18378">MATDGKRQNGLCKSVMQFLFSNVGICVIVVLYCVAGGFIFQHLEKNNEKEICYDTRDEYIPMENKTLNQMYNVIRENLGNSDLSVLMIELRTILETFRDNSIAIGYEGDICGDYGKEGGPIYKWSWFGATYFSVTVISTIGKQIVGYFFFFGNPKIVYNNF</sequence>
<dbReference type="InterPro" id="IPR003280">
    <property type="entry name" value="2pore_dom_K_chnl"/>
</dbReference>
<dbReference type="GO" id="GO:0022841">
    <property type="term" value="F:potassium ion leak channel activity"/>
    <property type="evidence" value="ECO:0007669"/>
    <property type="project" value="TreeGrafter"/>
</dbReference>
<name>A0AA89C2F6_PINIB</name>
<keyword evidence="3 5" id="KW-1133">Transmembrane helix</keyword>
<evidence type="ECO:0000256" key="5">
    <source>
        <dbReference type="SAM" id="Phobius"/>
    </source>
</evidence>
<feature type="transmembrane region" description="Helical" evidence="5">
    <location>
        <begin position="20"/>
        <end position="40"/>
    </location>
</feature>
<keyword evidence="2 5" id="KW-0812">Transmembrane</keyword>
<dbReference type="GO" id="GO:0015271">
    <property type="term" value="F:outward rectifier potassium channel activity"/>
    <property type="evidence" value="ECO:0007669"/>
    <property type="project" value="TreeGrafter"/>
</dbReference>